<evidence type="ECO:0000313" key="1">
    <source>
        <dbReference type="EMBL" id="CAF1153704.1"/>
    </source>
</evidence>
<accession>A0A814SYY4</accession>
<protein>
    <submittedName>
        <fullName evidence="1">Uncharacterized protein</fullName>
    </submittedName>
</protein>
<dbReference type="AlphaFoldDB" id="A0A814SYY4"/>
<keyword evidence="2" id="KW-1185">Reference proteome</keyword>
<dbReference type="EMBL" id="CAJNOC010012437">
    <property type="protein sequence ID" value="CAF1153704.1"/>
    <property type="molecule type" value="Genomic_DNA"/>
</dbReference>
<sequence>MSVDNININQDEGKQDTIVDILDGTARDKIKKLKWGEQRHFAYLLEKSYRVSKDAISKIRNSIETNL</sequence>
<proteinExistence type="predicted"/>
<name>A0A814SYY4_9BILA</name>
<comment type="caution">
    <text evidence="1">The sequence shown here is derived from an EMBL/GenBank/DDBJ whole genome shotgun (WGS) entry which is preliminary data.</text>
</comment>
<dbReference type="Proteomes" id="UP000663879">
    <property type="component" value="Unassembled WGS sequence"/>
</dbReference>
<evidence type="ECO:0000313" key="2">
    <source>
        <dbReference type="Proteomes" id="UP000663879"/>
    </source>
</evidence>
<organism evidence="1 2">
    <name type="scientific">Brachionus calyciflorus</name>
    <dbReference type="NCBI Taxonomy" id="104777"/>
    <lineage>
        <taxon>Eukaryota</taxon>
        <taxon>Metazoa</taxon>
        <taxon>Spiralia</taxon>
        <taxon>Gnathifera</taxon>
        <taxon>Rotifera</taxon>
        <taxon>Eurotatoria</taxon>
        <taxon>Monogononta</taxon>
        <taxon>Pseudotrocha</taxon>
        <taxon>Ploima</taxon>
        <taxon>Brachionidae</taxon>
        <taxon>Brachionus</taxon>
    </lineage>
</organism>
<reference evidence="1" key="1">
    <citation type="submission" date="2021-02" db="EMBL/GenBank/DDBJ databases">
        <authorList>
            <person name="Nowell W R."/>
        </authorList>
    </citation>
    <scope>NUCLEOTIDE SEQUENCE</scope>
    <source>
        <strain evidence="1">Ploen Becks lab</strain>
    </source>
</reference>
<gene>
    <name evidence="1" type="ORF">OXX778_LOCUS23386</name>
</gene>